<keyword evidence="2" id="KW-1185">Reference proteome</keyword>
<dbReference type="AlphaFoldDB" id="A0A317Q055"/>
<dbReference type="RefSeq" id="WP_110077075.1">
    <property type="nucleotide sequence ID" value="NZ_QGTT01000036.1"/>
</dbReference>
<name>A0A317Q055_9GAMM</name>
<dbReference type="EMBL" id="QGTT01000036">
    <property type="protein sequence ID" value="PWW05925.1"/>
    <property type="molecule type" value="Genomic_DNA"/>
</dbReference>
<evidence type="ECO:0000313" key="1">
    <source>
        <dbReference type="EMBL" id="PWW05925.1"/>
    </source>
</evidence>
<dbReference type="OrthoDB" id="6316882at2"/>
<comment type="caution">
    <text evidence="1">The sequence shown here is derived from an EMBL/GenBank/DDBJ whole genome shotgun (WGS) entry which is preliminary data.</text>
</comment>
<evidence type="ECO:0000313" key="2">
    <source>
        <dbReference type="Proteomes" id="UP000246964"/>
    </source>
</evidence>
<proteinExistence type="predicted"/>
<sequence>MIPINFLDKAERTFNDLGANVQVRTNSYSRFYNTKGRLVKKSDIAKIQKAGCLTLFTLSDNAIDITVHPANQDTVFEKAKSIFKEAQVVEIDIQS</sequence>
<accession>A0A317Q055</accession>
<protein>
    <submittedName>
        <fullName evidence="1">Uncharacterized protein</fullName>
    </submittedName>
</protein>
<gene>
    <name evidence="1" type="ORF">DET45_1361</name>
</gene>
<organism evidence="1 2">
    <name type="scientific">Pseudidiomarina maritima</name>
    <dbReference type="NCBI Taxonomy" id="519453"/>
    <lineage>
        <taxon>Bacteria</taxon>
        <taxon>Pseudomonadati</taxon>
        <taxon>Pseudomonadota</taxon>
        <taxon>Gammaproteobacteria</taxon>
        <taxon>Alteromonadales</taxon>
        <taxon>Idiomarinaceae</taxon>
        <taxon>Pseudidiomarina</taxon>
    </lineage>
</organism>
<dbReference type="Proteomes" id="UP000246964">
    <property type="component" value="Unassembled WGS sequence"/>
</dbReference>
<reference evidence="1 2" key="1">
    <citation type="submission" date="2018-05" db="EMBL/GenBank/DDBJ databases">
        <title>Freshwater and sediment microbial communities from various areas in North America, analyzing microbe dynamics in response to fracking.</title>
        <authorList>
            <person name="Lamendella R."/>
        </authorList>
    </citation>
    <scope>NUCLEOTIDE SEQUENCE [LARGE SCALE GENOMIC DNA]</scope>
    <source>
        <strain evidence="1 2">125B1</strain>
    </source>
</reference>